<organism evidence="1">
    <name type="scientific">sediment metagenome</name>
    <dbReference type="NCBI Taxonomy" id="749907"/>
    <lineage>
        <taxon>unclassified sequences</taxon>
        <taxon>metagenomes</taxon>
        <taxon>ecological metagenomes</taxon>
    </lineage>
</organism>
<proteinExistence type="predicted"/>
<protein>
    <submittedName>
        <fullName evidence="1">Uncharacterized protein</fullName>
    </submittedName>
</protein>
<reference evidence="1" key="2">
    <citation type="journal article" date="2011" name="Microb. Ecol.">
        <title>Taxonomic and Functional Metagenomic Profiling of the Microbial Community in the Anoxic Sediment of a Sub-saline Shallow Lake (Laguna de Carrizo, Central Spain).</title>
        <authorList>
            <person name="Ferrer M."/>
            <person name="Guazzaroni M.E."/>
            <person name="Richter M."/>
            <person name="Garcia-Salamanca A."/>
            <person name="Yarza P."/>
            <person name="Suarez-Suarez A."/>
            <person name="Solano J."/>
            <person name="Alcaide M."/>
            <person name="van Dillewijn P."/>
            <person name="Molina-Henares M.A."/>
            <person name="Lopez-Cortes N."/>
            <person name="Al-Ramahi Y."/>
            <person name="Guerrero C."/>
            <person name="Acosta A."/>
            <person name="de Eugenio L.I."/>
            <person name="Martinez V."/>
            <person name="Marques S."/>
            <person name="Rojo F."/>
            <person name="Santero E."/>
            <person name="Genilloud O."/>
            <person name="Perez-Perez J."/>
            <person name="Rossello-Mora R."/>
            <person name="Ramos J.L."/>
        </authorList>
    </citation>
    <scope>NUCLEOTIDE SEQUENCE</scope>
</reference>
<comment type="caution">
    <text evidence="1">The sequence shown here is derived from an EMBL/GenBank/DDBJ whole genome shotgun (WGS) entry which is preliminary data.</text>
</comment>
<sequence length="81" mass="8491">MILAVAVNGGCLAQLAAKMKEFPAGPVGADKAHAFDKGMGKDLSVDVPAAVNHVDHAFGEPALDRHTVYRFSRHRVLPAGA</sequence>
<evidence type="ECO:0000313" key="1">
    <source>
        <dbReference type="EMBL" id="EFK96770.1"/>
    </source>
</evidence>
<dbReference type="AlphaFoldDB" id="D9PI30"/>
<dbReference type="EMBL" id="ADZX01000404">
    <property type="protein sequence ID" value="EFK96770.1"/>
    <property type="molecule type" value="Genomic_DNA"/>
</dbReference>
<reference evidence="1" key="1">
    <citation type="submission" date="2010-07" db="EMBL/GenBank/DDBJ databases">
        <authorList>
            <consortium name="CONSOLIDER consortium CSD2007-00005"/>
            <person name="Guazzaroni M.-E."/>
            <person name="Richter M."/>
            <person name="Garcia-Salamanca A."/>
            <person name="Yarza P."/>
            <person name="Ferrer M."/>
        </authorList>
    </citation>
    <scope>NUCLEOTIDE SEQUENCE</scope>
</reference>
<feature type="non-terminal residue" evidence="1">
    <location>
        <position position="81"/>
    </location>
</feature>
<gene>
    <name evidence="1" type="ORF">LDC_1184</name>
</gene>
<accession>D9PI30</accession>
<name>D9PI30_9ZZZZ</name>